<dbReference type="InterPro" id="IPR000719">
    <property type="entry name" value="Prot_kinase_dom"/>
</dbReference>
<feature type="transmembrane region" description="Helical" evidence="9">
    <location>
        <begin position="224"/>
        <end position="245"/>
    </location>
</feature>
<gene>
    <name evidence="11" type="ORF">HS088_TW15G00762</name>
</gene>
<dbReference type="EC" id="2.7.11.1" evidence="1"/>
<dbReference type="PANTHER" id="PTHR47973">
    <property type="entry name" value="CYSTEINE-RICH RECEPTOR-LIKE PROTEIN KINASE 3"/>
    <property type="match status" value="1"/>
</dbReference>
<feature type="domain" description="Protein kinase" evidence="10">
    <location>
        <begin position="316"/>
        <end position="572"/>
    </location>
</feature>
<evidence type="ECO:0000256" key="3">
    <source>
        <dbReference type="ARBA" id="ARBA00022679"/>
    </source>
</evidence>
<comment type="catalytic activity">
    <reaction evidence="7">
        <text>L-threonyl-[protein] + ATP = O-phospho-L-threonyl-[protein] + ADP + H(+)</text>
        <dbReference type="Rhea" id="RHEA:46608"/>
        <dbReference type="Rhea" id="RHEA-COMP:11060"/>
        <dbReference type="Rhea" id="RHEA-COMP:11605"/>
        <dbReference type="ChEBI" id="CHEBI:15378"/>
        <dbReference type="ChEBI" id="CHEBI:30013"/>
        <dbReference type="ChEBI" id="CHEBI:30616"/>
        <dbReference type="ChEBI" id="CHEBI:61977"/>
        <dbReference type="ChEBI" id="CHEBI:456216"/>
        <dbReference type="EC" id="2.7.11.1"/>
    </reaction>
</comment>
<proteinExistence type="predicted"/>
<keyword evidence="3" id="KW-0808">Transferase</keyword>
<reference evidence="11 12" key="1">
    <citation type="journal article" date="2020" name="Nat. Commun.">
        <title>Genome of Tripterygium wilfordii and identification of cytochrome P450 involved in triptolide biosynthesis.</title>
        <authorList>
            <person name="Tu L."/>
            <person name="Su P."/>
            <person name="Zhang Z."/>
            <person name="Gao L."/>
            <person name="Wang J."/>
            <person name="Hu T."/>
            <person name="Zhou J."/>
            <person name="Zhang Y."/>
            <person name="Zhao Y."/>
            <person name="Liu Y."/>
            <person name="Song Y."/>
            <person name="Tong Y."/>
            <person name="Lu Y."/>
            <person name="Yang J."/>
            <person name="Xu C."/>
            <person name="Jia M."/>
            <person name="Peters R.J."/>
            <person name="Huang L."/>
            <person name="Gao W."/>
        </authorList>
    </citation>
    <scope>NUCLEOTIDE SEQUENCE [LARGE SCALE GENOMIC DNA]</scope>
    <source>
        <strain evidence="12">cv. XIE 37</strain>
        <tissue evidence="11">Leaf</tissue>
    </source>
</reference>
<keyword evidence="12" id="KW-1185">Reference proteome</keyword>
<evidence type="ECO:0000256" key="1">
    <source>
        <dbReference type="ARBA" id="ARBA00012513"/>
    </source>
</evidence>
<dbReference type="InParanoid" id="A0A7J7CMJ7"/>
<dbReference type="Proteomes" id="UP000593562">
    <property type="component" value="Unassembled WGS sequence"/>
</dbReference>
<dbReference type="Pfam" id="PF00069">
    <property type="entry name" value="Pkinase"/>
    <property type="match status" value="1"/>
</dbReference>
<evidence type="ECO:0000256" key="6">
    <source>
        <dbReference type="ARBA" id="ARBA00022840"/>
    </source>
</evidence>
<keyword evidence="4" id="KW-0547">Nucleotide-binding</keyword>
<dbReference type="FunFam" id="1.10.510.10:FF:001023">
    <property type="entry name" value="Os07g0541700 protein"/>
    <property type="match status" value="1"/>
</dbReference>
<dbReference type="SUPFAM" id="SSF56112">
    <property type="entry name" value="Protein kinase-like (PK-like)"/>
    <property type="match status" value="1"/>
</dbReference>
<name>A0A7J7CMJ7_TRIWF</name>
<protein>
    <recommendedName>
        <fullName evidence="1">non-specific serine/threonine protein kinase</fullName>
        <ecNumber evidence="1">2.7.11.1</ecNumber>
    </recommendedName>
</protein>
<dbReference type="SMART" id="SM00220">
    <property type="entry name" value="S_TKc"/>
    <property type="match status" value="1"/>
</dbReference>
<keyword evidence="9" id="KW-1133">Transmembrane helix</keyword>
<evidence type="ECO:0000256" key="2">
    <source>
        <dbReference type="ARBA" id="ARBA00022527"/>
    </source>
</evidence>
<dbReference type="AlphaFoldDB" id="A0A7J7CMJ7"/>
<accession>A0A7J7CMJ7</accession>
<keyword evidence="2" id="KW-0723">Serine/threonine-protein kinase</keyword>
<dbReference type="Pfam" id="PF19160">
    <property type="entry name" value="SPARK"/>
    <property type="match status" value="1"/>
</dbReference>
<sequence>MDMKEISYHQSWKLVVFCIISTFFNHAFSGSCVLNFTYPYQPTGVCIGGQKKFTIWDGIETTICCQNVLDTITKALAFRAHNAANGTIFMEENLWRDCTGPFASQNTVSADACGFGDLTFNQSIGCSSFSLADIQRELSYKEALESCSNFNTSFVDECKKCAGSLLRARDRLLEQFAPNVQDDHQRRMCGIAIVVSVAAAKYNDRNLIDDFYRCLPIFDDFDSVVKALFAIVIALVTVTLVLLLVKYMTKRKPLNTVVQSNNESAGCSSLYRLSKTEVENAINYRNEKKVLSRGSAGCSSLYRFSKTEIENAINHGNERKVLGKGSAGQVYKGVLPSGQEVAIKQIHNSTKFDTFTREVDGLLRVRHPNLVCLFGCCIEGSKHYLVYEYCSAGNLAQNLLRKDNVLTWERRVKIMRGCALGLRYLHHYIDGCIVHRDIKLTNILLTENLEPKLSDFGLAKMLGMEESKVFTDVRGTIGYMDPEYMTNAKLTCASDIYSFGIVILQLLSGQKAKDASLGRRPLSDFEDPRLNGNVNKADFESILEIAVLCVARSSKGRPTMDVVFDELDKAWKNTAAEMGNNMEMDSSVASMSASLEVVSV</sequence>
<comment type="catalytic activity">
    <reaction evidence="8">
        <text>L-seryl-[protein] + ATP = O-phospho-L-seryl-[protein] + ADP + H(+)</text>
        <dbReference type="Rhea" id="RHEA:17989"/>
        <dbReference type="Rhea" id="RHEA-COMP:9863"/>
        <dbReference type="Rhea" id="RHEA-COMP:11604"/>
        <dbReference type="ChEBI" id="CHEBI:15378"/>
        <dbReference type="ChEBI" id="CHEBI:29999"/>
        <dbReference type="ChEBI" id="CHEBI:30616"/>
        <dbReference type="ChEBI" id="CHEBI:83421"/>
        <dbReference type="ChEBI" id="CHEBI:456216"/>
        <dbReference type="EC" id="2.7.11.1"/>
    </reaction>
</comment>
<dbReference type="PROSITE" id="PS00108">
    <property type="entry name" value="PROTEIN_KINASE_ST"/>
    <property type="match status" value="1"/>
</dbReference>
<dbReference type="GO" id="GO:0004674">
    <property type="term" value="F:protein serine/threonine kinase activity"/>
    <property type="evidence" value="ECO:0007669"/>
    <property type="project" value="UniProtKB-KW"/>
</dbReference>
<evidence type="ECO:0000256" key="7">
    <source>
        <dbReference type="ARBA" id="ARBA00047899"/>
    </source>
</evidence>
<dbReference type="InterPro" id="IPR008271">
    <property type="entry name" value="Ser/Thr_kinase_AS"/>
</dbReference>
<evidence type="ECO:0000256" key="8">
    <source>
        <dbReference type="ARBA" id="ARBA00048679"/>
    </source>
</evidence>
<evidence type="ECO:0000256" key="4">
    <source>
        <dbReference type="ARBA" id="ARBA00022741"/>
    </source>
</evidence>
<dbReference type="EMBL" id="JAAARO010000015">
    <property type="protein sequence ID" value="KAF5735261.1"/>
    <property type="molecule type" value="Genomic_DNA"/>
</dbReference>
<dbReference type="InterPro" id="IPR052059">
    <property type="entry name" value="CR_Ser/Thr_kinase"/>
</dbReference>
<evidence type="ECO:0000256" key="5">
    <source>
        <dbReference type="ARBA" id="ARBA00022777"/>
    </source>
</evidence>
<dbReference type="Gene3D" id="1.10.510.10">
    <property type="entry name" value="Transferase(Phosphotransferase) domain 1"/>
    <property type="match status" value="1"/>
</dbReference>
<evidence type="ECO:0000259" key="10">
    <source>
        <dbReference type="PROSITE" id="PS50011"/>
    </source>
</evidence>
<dbReference type="InterPro" id="IPR011009">
    <property type="entry name" value="Kinase-like_dom_sf"/>
</dbReference>
<organism evidence="11 12">
    <name type="scientific">Tripterygium wilfordii</name>
    <name type="common">Thunder God vine</name>
    <dbReference type="NCBI Taxonomy" id="458696"/>
    <lineage>
        <taxon>Eukaryota</taxon>
        <taxon>Viridiplantae</taxon>
        <taxon>Streptophyta</taxon>
        <taxon>Embryophyta</taxon>
        <taxon>Tracheophyta</taxon>
        <taxon>Spermatophyta</taxon>
        <taxon>Magnoliopsida</taxon>
        <taxon>eudicotyledons</taxon>
        <taxon>Gunneridae</taxon>
        <taxon>Pentapetalae</taxon>
        <taxon>rosids</taxon>
        <taxon>fabids</taxon>
        <taxon>Celastrales</taxon>
        <taxon>Celastraceae</taxon>
        <taxon>Tripterygium</taxon>
    </lineage>
</organism>
<dbReference type="GO" id="GO:0005524">
    <property type="term" value="F:ATP binding"/>
    <property type="evidence" value="ECO:0007669"/>
    <property type="project" value="UniProtKB-KW"/>
</dbReference>
<keyword evidence="9" id="KW-0472">Membrane</keyword>
<dbReference type="PROSITE" id="PS50011">
    <property type="entry name" value="PROTEIN_KINASE_DOM"/>
    <property type="match status" value="1"/>
</dbReference>
<keyword evidence="9" id="KW-0812">Transmembrane</keyword>
<keyword evidence="6" id="KW-0067">ATP-binding</keyword>
<evidence type="ECO:0000313" key="11">
    <source>
        <dbReference type="EMBL" id="KAF5735261.1"/>
    </source>
</evidence>
<dbReference type="PROSITE" id="PS51257">
    <property type="entry name" value="PROKAR_LIPOPROTEIN"/>
    <property type="match status" value="1"/>
</dbReference>
<dbReference type="Gene3D" id="3.30.200.20">
    <property type="entry name" value="Phosphorylase Kinase, domain 1"/>
    <property type="match status" value="1"/>
</dbReference>
<evidence type="ECO:0000256" key="9">
    <source>
        <dbReference type="SAM" id="Phobius"/>
    </source>
</evidence>
<comment type="caution">
    <text evidence="11">The sequence shown here is derived from an EMBL/GenBank/DDBJ whole genome shotgun (WGS) entry which is preliminary data.</text>
</comment>
<evidence type="ECO:0000313" key="12">
    <source>
        <dbReference type="Proteomes" id="UP000593562"/>
    </source>
</evidence>
<keyword evidence="5" id="KW-0418">Kinase</keyword>
<dbReference type="InterPro" id="IPR043891">
    <property type="entry name" value="SPARK"/>
</dbReference>